<feature type="compositionally biased region" description="Low complexity" evidence="1">
    <location>
        <begin position="689"/>
        <end position="707"/>
    </location>
</feature>
<evidence type="ECO:0000256" key="1">
    <source>
        <dbReference type="SAM" id="MobiDB-lite"/>
    </source>
</evidence>
<protein>
    <recommendedName>
        <fullName evidence="2">BBC1/AIM3 cysteine proteinase-fold domain-containing protein</fullName>
    </recommendedName>
</protein>
<dbReference type="Proteomes" id="UP000053647">
    <property type="component" value="Unassembled WGS sequence"/>
</dbReference>
<feature type="compositionally biased region" description="Acidic residues" evidence="1">
    <location>
        <begin position="453"/>
        <end position="464"/>
    </location>
</feature>
<feature type="compositionally biased region" description="Low complexity" evidence="1">
    <location>
        <begin position="976"/>
        <end position="989"/>
    </location>
</feature>
<gene>
    <name evidence="3" type="ORF">PAXINDRAFT_173234</name>
</gene>
<feature type="compositionally biased region" description="Pro residues" evidence="1">
    <location>
        <begin position="770"/>
        <end position="783"/>
    </location>
</feature>
<feature type="compositionally biased region" description="Acidic residues" evidence="1">
    <location>
        <begin position="92"/>
        <end position="105"/>
    </location>
</feature>
<dbReference type="HOGENOM" id="CLU_244691_0_0_1"/>
<dbReference type="Pfam" id="PF25459">
    <property type="entry name" value="AIM3_BBC1_C"/>
    <property type="match status" value="1"/>
</dbReference>
<feature type="region of interest" description="Disordered" evidence="1">
    <location>
        <begin position="542"/>
        <end position="747"/>
    </location>
</feature>
<feature type="compositionally biased region" description="Pro residues" evidence="1">
    <location>
        <begin position="247"/>
        <end position="259"/>
    </location>
</feature>
<feature type="compositionally biased region" description="Basic and acidic residues" evidence="1">
    <location>
        <begin position="341"/>
        <end position="352"/>
    </location>
</feature>
<feature type="compositionally biased region" description="Pro residues" evidence="1">
    <location>
        <begin position="581"/>
        <end position="593"/>
    </location>
</feature>
<feature type="compositionally biased region" description="Acidic residues" evidence="1">
    <location>
        <begin position="567"/>
        <end position="579"/>
    </location>
</feature>
<sequence>MESIGRGGTLKERMAALQGKGGFGGAPPPIPSKPMEKPKWKPPPMVSPPADEDEKEFVAGAGGREASRSPPPRAVASSSAESQETSNREGDPAAEEGGDDPDAEEEARQRRATIAARMARLGGARFGMGPPIFAPKPVARKSEPTPSAPEVQEEAPHTDQTTVLGESREAFVASPPQDLPASTSAGDEAIAESGSRDEAAPGRAPASMPVPAAPRRAAPPRKKAYKSSPAALLPPAPTEGAEGEASQPPPSITDEPPAPITESLSVTPADELLATSDVQKEIGEVNKSVEASYDEHLNIKQDVEQLPHVPTKESHESDEEPEQQEAEEEPVEPQEADADEEPVHTAADDEHAPVTGAPEVEEEEEEEARRKRVAAKLAQMGAFNPMAGPPPIPRLKSLDEKPETEESLEVENEVDVDTEEVGKTPPPPSAVPARKHTAESIKHEDAELHVETQEDNSGVDEDEAMPTNRDDELAPTSEAEEESLAHRIFYHRTGGDVYEKNDEHTHSPGFSQQPQTERSISGSADLPVSQLHIEHTQKGYIEQSTVLTDPDQVVASTSTGFPAAGIEENEEKTADDDEMPPPRITRPIPPPPVNFSSKPISPTSPTLSSPPARTSLQVLRADEEERPASPAPRPVPPPGRSIPDPVAEEAPSAPPRRSLPPPPRRTSFKITDPQSEVPCTPPPAPTSPRPVSRRPTTPPIITAVTLEQEPEETEEYEGRVVEEQALSGPAASEPEAADDEESTRRRTIAERMARLGGIRFGALPSMNPLSRPPLPAAPPPTSVPPDDSELEVEEQARDEEDEDEAARKLRIAAKLANMGGMRIGMLPPPAGLPPASVRTLVSKQEDSESEDATPPVPVPAPPQRAPSTRRLPPPVEVPVAQRPEQRGRLSSDASDDGVQVEADESEIEEVNYSDADVPPTSAEVEEAPTLPPPRRSSAVLRSIEALPTPPPRMTSRSPPPGRPPIPSIPAALLNRRPSVATSSPSSSRKTSVDESSAGETPTVVHRADSYYPPQSEYVMVEADPDSEEAPTPPPRRKSTRGPARSLPLPPPPPPSAIDPPEELASSRQWELPSIPQGVELGESDLASSGWSQDSTIVHAPPPVLSNPSSRRPSLQLAPSLGPRSIDQQLTTDELMTLWGKVGVQVVESATTLFDKSKRSLVGDGSYAGFVRAVLAQVPEVHMIPAASGNEEWGYVIYVQTGGAVQRRVSDIMPGDIISFWDAKLKGHKGLHAYNQTVGNGRSGPLVGVVSEFDARKSKVRVWQANQHVGQQVSLFRRFARKKNGALTPRATQTVENVSYRLEDLKSGHVKVFRALEA</sequence>
<feature type="compositionally biased region" description="Acidic residues" evidence="1">
    <location>
        <begin position="901"/>
        <end position="911"/>
    </location>
</feature>
<evidence type="ECO:0000313" key="4">
    <source>
        <dbReference type="Proteomes" id="UP000053647"/>
    </source>
</evidence>
<reference evidence="4" key="2">
    <citation type="submission" date="2015-01" db="EMBL/GenBank/DDBJ databases">
        <title>Evolutionary Origins and Diversification of the Mycorrhizal Mutualists.</title>
        <authorList>
            <consortium name="DOE Joint Genome Institute"/>
            <consortium name="Mycorrhizal Genomics Consortium"/>
            <person name="Kohler A."/>
            <person name="Kuo A."/>
            <person name="Nagy L.G."/>
            <person name="Floudas D."/>
            <person name="Copeland A."/>
            <person name="Barry K.W."/>
            <person name="Cichocki N."/>
            <person name="Veneault-Fourrey C."/>
            <person name="LaButti K."/>
            <person name="Lindquist E.A."/>
            <person name="Lipzen A."/>
            <person name="Lundell T."/>
            <person name="Morin E."/>
            <person name="Murat C."/>
            <person name="Riley R."/>
            <person name="Ohm R."/>
            <person name="Sun H."/>
            <person name="Tunlid A."/>
            <person name="Henrissat B."/>
            <person name="Grigoriev I.V."/>
            <person name="Hibbett D.S."/>
            <person name="Martin F."/>
        </authorList>
    </citation>
    <scope>NUCLEOTIDE SEQUENCE [LARGE SCALE GENOMIC DNA]</scope>
    <source>
        <strain evidence="4">ATCC 200175</strain>
    </source>
</reference>
<feature type="compositionally biased region" description="Low complexity" evidence="1">
    <location>
        <begin position="596"/>
        <end position="615"/>
    </location>
</feature>
<feature type="region of interest" description="Disordered" evidence="1">
    <location>
        <begin position="759"/>
        <end position="1067"/>
    </location>
</feature>
<proteinExistence type="predicted"/>
<dbReference type="InterPro" id="IPR057402">
    <property type="entry name" value="AIM3_BBC1_C"/>
</dbReference>
<feature type="compositionally biased region" description="Low complexity" evidence="1">
    <location>
        <begin position="204"/>
        <end position="216"/>
    </location>
</feature>
<name>A0A0C9TKE2_PAXIN</name>
<dbReference type="EMBL" id="KN819772">
    <property type="protein sequence ID" value="KIJ07836.1"/>
    <property type="molecule type" value="Genomic_DNA"/>
</dbReference>
<feature type="compositionally biased region" description="Pro residues" evidence="1">
    <location>
        <begin position="854"/>
        <end position="864"/>
    </location>
</feature>
<feature type="compositionally biased region" description="Basic and acidic residues" evidence="1">
    <location>
        <begin position="436"/>
        <end position="452"/>
    </location>
</feature>
<feature type="compositionally biased region" description="Pro residues" evidence="1">
    <location>
        <begin position="947"/>
        <end position="967"/>
    </location>
</feature>
<keyword evidence="4" id="KW-1185">Reference proteome</keyword>
<feature type="compositionally biased region" description="Acidic residues" evidence="1">
    <location>
        <begin position="402"/>
        <end position="419"/>
    </location>
</feature>
<feature type="compositionally biased region" description="Basic and acidic residues" evidence="1">
    <location>
        <begin position="293"/>
        <end position="315"/>
    </location>
</feature>
<feature type="domain" description="BBC1/AIM3 cysteine proteinase-fold" evidence="2">
    <location>
        <begin position="1126"/>
        <end position="1316"/>
    </location>
</feature>
<feature type="region of interest" description="Disordered" evidence="1">
    <location>
        <begin position="1"/>
        <end position="530"/>
    </location>
</feature>
<feature type="compositionally biased region" description="Pro residues" evidence="1">
    <location>
        <begin position="629"/>
        <end position="640"/>
    </location>
</feature>
<dbReference type="OrthoDB" id="207120at2759"/>
<feature type="compositionally biased region" description="Pro residues" evidence="1">
    <location>
        <begin position="652"/>
        <end position="664"/>
    </location>
</feature>
<feature type="compositionally biased region" description="Polar residues" evidence="1">
    <location>
        <begin position="508"/>
        <end position="522"/>
    </location>
</feature>
<feature type="compositionally biased region" description="Polar residues" evidence="1">
    <location>
        <begin position="1085"/>
        <end position="1095"/>
    </location>
</feature>
<accession>A0A0C9TKE2</accession>
<reference evidence="3 4" key="1">
    <citation type="submission" date="2014-06" db="EMBL/GenBank/DDBJ databases">
        <authorList>
            <consortium name="DOE Joint Genome Institute"/>
            <person name="Kuo A."/>
            <person name="Kohler A."/>
            <person name="Nagy L.G."/>
            <person name="Floudas D."/>
            <person name="Copeland A."/>
            <person name="Barry K.W."/>
            <person name="Cichocki N."/>
            <person name="Veneault-Fourrey C."/>
            <person name="LaButti K."/>
            <person name="Lindquist E.A."/>
            <person name="Lipzen A."/>
            <person name="Lundell T."/>
            <person name="Morin E."/>
            <person name="Murat C."/>
            <person name="Sun H."/>
            <person name="Tunlid A."/>
            <person name="Henrissat B."/>
            <person name="Grigoriev I.V."/>
            <person name="Hibbett D.S."/>
            <person name="Martin F."/>
            <person name="Nordberg H.P."/>
            <person name="Cantor M.N."/>
            <person name="Hua S.X."/>
        </authorList>
    </citation>
    <scope>NUCLEOTIDE SEQUENCE [LARGE SCALE GENOMIC DNA]</scope>
    <source>
        <strain evidence="3 4">ATCC 200175</strain>
    </source>
</reference>
<feature type="compositionally biased region" description="Pro residues" evidence="1">
    <location>
        <begin position="679"/>
        <end position="688"/>
    </location>
</feature>
<organism evidence="3 4">
    <name type="scientific">Paxillus involutus ATCC 200175</name>
    <dbReference type="NCBI Taxonomy" id="664439"/>
    <lineage>
        <taxon>Eukaryota</taxon>
        <taxon>Fungi</taxon>
        <taxon>Dikarya</taxon>
        <taxon>Basidiomycota</taxon>
        <taxon>Agaricomycotina</taxon>
        <taxon>Agaricomycetes</taxon>
        <taxon>Agaricomycetidae</taxon>
        <taxon>Boletales</taxon>
        <taxon>Paxilineae</taxon>
        <taxon>Paxillaceae</taxon>
        <taxon>Paxillus</taxon>
    </lineage>
</organism>
<feature type="compositionally biased region" description="Pro residues" evidence="1">
    <location>
        <begin position="1047"/>
        <end position="1057"/>
    </location>
</feature>
<feature type="compositionally biased region" description="Acidic residues" evidence="1">
    <location>
        <begin position="316"/>
        <end position="340"/>
    </location>
</feature>
<feature type="compositionally biased region" description="Acidic residues" evidence="1">
    <location>
        <begin position="786"/>
        <end position="804"/>
    </location>
</feature>
<feature type="compositionally biased region" description="Basic and acidic residues" evidence="1">
    <location>
        <begin position="493"/>
        <end position="506"/>
    </location>
</feature>
<evidence type="ECO:0000313" key="3">
    <source>
        <dbReference type="EMBL" id="KIJ07836.1"/>
    </source>
</evidence>
<feature type="region of interest" description="Disordered" evidence="1">
    <location>
        <begin position="1079"/>
        <end position="1122"/>
    </location>
</feature>
<evidence type="ECO:0000259" key="2">
    <source>
        <dbReference type="Pfam" id="PF25459"/>
    </source>
</evidence>